<dbReference type="PANTHER" id="PTHR12126">
    <property type="entry name" value="NADH-UBIQUINONE OXIDOREDUCTASE 39 KDA SUBUNIT-RELATED"/>
    <property type="match status" value="1"/>
</dbReference>
<evidence type="ECO:0000313" key="2">
    <source>
        <dbReference type="EMBL" id="TQL76746.1"/>
    </source>
</evidence>
<dbReference type="Gene3D" id="3.40.50.720">
    <property type="entry name" value="NAD(P)-binding Rossmann-like Domain"/>
    <property type="match status" value="1"/>
</dbReference>
<dbReference type="OrthoDB" id="9771302at2"/>
<dbReference type="RefSeq" id="WP_142038606.1">
    <property type="nucleotide sequence ID" value="NZ_JBHTGS010000001.1"/>
</dbReference>
<accession>A0A543AVY0</accession>
<keyword evidence="3" id="KW-1185">Reference proteome</keyword>
<gene>
    <name evidence="2" type="ORF">FB566_2283</name>
</gene>
<dbReference type="InterPro" id="IPR036291">
    <property type="entry name" value="NAD(P)-bd_dom_sf"/>
</dbReference>
<feature type="domain" description="NAD(P)-binding" evidence="1">
    <location>
        <begin position="9"/>
        <end position="140"/>
    </location>
</feature>
<dbReference type="EMBL" id="VFOW01000001">
    <property type="protein sequence ID" value="TQL76746.1"/>
    <property type="molecule type" value="Genomic_DNA"/>
</dbReference>
<organism evidence="2 3">
    <name type="scientific">Stackebrandtia endophytica</name>
    <dbReference type="NCBI Taxonomy" id="1496996"/>
    <lineage>
        <taxon>Bacteria</taxon>
        <taxon>Bacillati</taxon>
        <taxon>Actinomycetota</taxon>
        <taxon>Actinomycetes</taxon>
        <taxon>Glycomycetales</taxon>
        <taxon>Glycomycetaceae</taxon>
        <taxon>Stackebrandtia</taxon>
    </lineage>
</organism>
<dbReference type="InterPro" id="IPR051207">
    <property type="entry name" value="ComplexI_NDUFA9_subunit"/>
</dbReference>
<proteinExistence type="predicted"/>
<dbReference type="AlphaFoldDB" id="A0A543AVY0"/>
<dbReference type="InterPro" id="IPR016040">
    <property type="entry name" value="NAD(P)-bd_dom"/>
</dbReference>
<dbReference type="Proteomes" id="UP000317043">
    <property type="component" value="Unassembled WGS sequence"/>
</dbReference>
<protein>
    <submittedName>
        <fullName evidence="2">Uncharacterized protein YbjT (DUF2867 family)</fullName>
    </submittedName>
</protein>
<reference evidence="2 3" key="1">
    <citation type="submission" date="2019-06" db="EMBL/GenBank/DDBJ databases">
        <title>Sequencing the genomes of 1000 actinobacteria strains.</title>
        <authorList>
            <person name="Klenk H.-P."/>
        </authorList>
    </citation>
    <scope>NUCLEOTIDE SEQUENCE [LARGE SCALE GENOMIC DNA]</scope>
    <source>
        <strain evidence="2 3">DSM 45928</strain>
    </source>
</reference>
<comment type="caution">
    <text evidence="2">The sequence shown here is derived from an EMBL/GenBank/DDBJ whole genome shotgun (WGS) entry which is preliminary data.</text>
</comment>
<dbReference type="InParanoid" id="A0A543AVY0"/>
<dbReference type="GO" id="GO:0044877">
    <property type="term" value="F:protein-containing complex binding"/>
    <property type="evidence" value="ECO:0007669"/>
    <property type="project" value="TreeGrafter"/>
</dbReference>
<dbReference type="SUPFAM" id="SSF51735">
    <property type="entry name" value="NAD(P)-binding Rossmann-fold domains"/>
    <property type="match status" value="1"/>
</dbReference>
<evidence type="ECO:0000259" key="1">
    <source>
        <dbReference type="Pfam" id="PF13460"/>
    </source>
</evidence>
<dbReference type="PANTHER" id="PTHR12126:SF11">
    <property type="entry name" value="NADH DEHYDROGENASE [UBIQUINONE] 1 ALPHA SUBCOMPLEX SUBUNIT 9, MITOCHONDRIAL"/>
    <property type="match status" value="1"/>
</dbReference>
<evidence type="ECO:0000313" key="3">
    <source>
        <dbReference type="Proteomes" id="UP000317043"/>
    </source>
</evidence>
<sequence length="249" mass="26900">MKNPILVTGGTGRLGRVLVPRLLSAGHPVRVLSRRPPVDMPSSVAVRRGDLLTGEGLSAAVEDVATIVHCATGFGRTEIDGTRHLVAAAKKAGRPHLIYMSIVGIDRVELSYYRSKLACEYLLADSGLPVTIQRATQFHDLILMMCTSQRWVPAILMPTRVRFQPIDTGDVAERLTELAAGPPTGRAPDMGGPEIRTAVDLARAYARHRSLRRPVVPVPLPGLRGLRAGGNLTPDHAVGRITFEQFLAS</sequence>
<dbReference type="Pfam" id="PF13460">
    <property type="entry name" value="NAD_binding_10"/>
    <property type="match status" value="1"/>
</dbReference>
<name>A0A543AVY0_9ACTN</name>